<keyword evidence="3 9" id="KW-1003">Cell membrane</keyword>
<evidence type="ECO:0000256" key="5">
    <source>
        <dbReference type="ARBA" id="ARBA00022692"/>
    </source>
</evidence>
<dbReference type="InterPro" id="IPR003010">
    <property type="entry name" value="C-N_Hydrolase"/>
</dbReference>
<dbReference type="SUPFAM" id="SSF56317">
    <property type="entry name" value="Carbon-nitrogen hydrolase"/>
    <property type="match status" value="1"/>
</dbReference>
<keyword evidence="8 9" id="KW-0012">Acyltransferase</keyword>
<evidence type="ECO:0000256" key="3">
    <source>
        <dbReference type="ARBA" id="ARBA00022475"/>
    </source>
</evidence>
<evidence type="ECO:0000256" key="6">
    <source>
        <dbReference type="ARBA" id="ARBA00022989"/>
    </source>
</evidence>
<evidence type="ECO:0000256" key="8">
    <source>
        <dbReference type="ARBA" id="ARBA00023315"/>
    </source>
</evidence>
<dbReference type="PANTHER" id="PTHR38686:SF1">
    <property type="entry name" value="APOLIPOPROTEIN N-ACYLTRANSFERASE"/>
    <property type="match status" value="1"/>
</dbReference>
<dbReference type="GO" id="GO:0016410">
    <property type="term" value="F:N-acyltransferase activity"/>
    <property type="evidence" value="ECO:0007669"/>
    <property type="project" value="UniProtKB-UniRule"/>
</dbReference>
<evidence type="ECO:0000256" key="7">
    <source>
        <dbReference type="ARBA" id="ARBA00023136"/>
    </source>
</evidence>
<evidence type="ECO:0000313" key="11">
    <source>
        <dbReference type="EMBL" id="KAB1063764.1"/>
    </source>
</evidence>
<comment type="catalytic activity">
    <reaction evidence="9">
        <text>N-terminal S-1,2-diacyl-sn-glyceryl-L-cysteinyl-[lipoprotein] + a glycerophospholipid = N-acyl-S-1,2-diacyl-sn-glyceryl-L-cysteinyl-[lipoprotein] + a 2-acyl-sn-glycero-3-phospholipid + H(+)</text>
        <dbReference type="Rhea" id="RHEA:48228"/>
        <dbReference type="Rhea" id="RHEA-COMP:14681"/>
        <dbReference type="Rhea" id="RHEA-COMP:14684"/>
        <dbReference type="ChEBI" id="CHEBI:15378"/>
        <dbReference type="ChEBI" id="CHEBI:136912"/>
        <dbReference type="ChEBI" id="CHEBI:140656"/>
        <dbReference type="ChEBI" id="CHEBI:140657"/>
        <dbReference type="ChEBI" id="CHEBI:140660"/>
        <dbReference type="EC" id="2.3.1.269"/>
    </reaction>
</comment>
<keyword evidence="11" id="KW-0449">Lipoprotein</keyword>
<keyword evidence="5 9" id="KW-0812">Transmembrane</keyword>
<dbReference type="OrthoDB" id="9804277at2"/>
<dbReference type="InterPro" id="IPR004563">
    <property type="entry name" value="Apolipo_AcylTrfase"/>
</dbReference>
<comment type="function">
    <text evidence="9">Catalyzes the phospholipid dependent N-acylation of the N-terminal cysteine of apolipoprotein, the last step in lipoprotein maturation.</text>
</comment>
<sequence length="540" mass="61409">MRLKKIHKIGLSVLSGVLAGVSWPSTGGLVPLIFIAFVPLLIVAQSQLESSQRGEKSRVIWYAYIAFLVWNIISTWWVWNASSFGAVAAILFNALFVAVIFSLFQATRKTLGDVPGFAGLIMYWLAWEWFHMDWDLSWPWLTLGNVFAGTPNWVQWYEFTGVNGGTLWIWLVNIVVFRAVQKYLAFSTVRASIRPLITTIMLLSVPIIAGYSIFNIYEQQGEEVEVVVVQPNVDPYNDKFGNLSSEEQVEKITDLARQIISKNTRYVVAPETAIPKSFDEAEFKQTNEYAVLKELQNDFPKTNIVIGASTFVIYGRMKPDSPTARYADRNQIYYDYCNTAVQISAQDSIEFYHKSKLVPGVEMMPFPWLFQHFQDLAFNLGGTTGSLGRQDYRESFSSEVGSIAPVICYESVYGEYVGDYIHEGAEAIFIITNDGWWGNTPGYHQHLKYAQLRAIEHRKSIARSANTGISAFINQKGEIEQHTSWWEPDVIKAKIALNPQKTFYTKHGDYMSRTSLAFSGLLLLLVFVRRRQSESKKQDK</sequence>
<dbReference type="InterPro" id="IPR045378">
    <property type="entry name" value="LNT_N"/>
</dbReference>
<comment type="caution">
    <text evidence="11">The sequence shown here is derived from an EMBL/GenBank/DDBJ whole genome shotgun (WGS) entry which is preliminary data.</text>
</comment>
<dbReference type="Pfam" id="PF00795">
    <property type="entry name" value="CN_hydrolase"/>
    <property type="match status" value="1"/>
</dbReference>
<dbReference type="Pfam" id="PF20154">
    <property type="entry name" value="LNT_N"/>
    <property type="match status" value="1"/>
</dbReference>
<feature type="transmembrane region" description="Helical" evidence="9">
    <location>
        <begin position="29"/>
        <end position="48"/>
    </location>
</feature>
<dbReference type="PROSITE" id="PS50263">
    <property type="entry name" value="CN_HYDROLASE"/>
    <property type="match status" value="1"/>
</dbReference>
<dbReference type="PANTHER" id="PTHR38686">
    <property type="entry name" value="APOLIPOPROTEIN N-ACYLTRANSFERASE"/>
    <property type="match status" value="1"/>
</dbReference>
<protein>
    <recommendedName>
        <fullName evidence="9">Apolipoprotein N-acyltransferase</fullName>
        <shortName evidence="9">ALP N-acyltransferase</shortName>
        <ecNumber evidence="9">2.3.1.269</ecNumber>
    </recommendedName>
</protein>
<feature type="transmembrane region" description="Helical" evidence="9">
    <location>
        <begin position="111"/>
        <end position="130"/>
    </location>
</feature>
<evidence type="ECO:0000256" key="4">
    <source>
        <dbReference type="ARBA" id="ARBA00022679"/>
    </source>
</evidence>
<dbReference type="GO" id="GO:0005886">
    <property type="term" value="C:plasma membrane"/>
    <property type="evidence" value="ECO:0007669"/>
    <property type="project" value="UniProtKB-SubCell"/>
</dbReference>
<keyword evidence="4 9" id="KW-0808">Transferase</keyword>
<dbReference type="InterPro" id="IPR036526">
    <property type="entry name" value="C-N_Hydrolase_sf"/>
</dbReference>
<keyword evidence="6 9" id="KW-1133">Transmembrane helix</keyword>
<keyword evidence="7 9" id="KW-0472">Membrane</keyword>
<reference evidence="11 12" key="1">
    <citation type="submission" date="2019-09" db="EMBL/GenBank/DDBJ databases">
        <title>Genomes of Cryomorphaceae.</title>
        <authorList>
            <person name="Bowman J.P."/>
        </authorList>
    </citation>
    <scope>NUCLEOTIDE SEQUENCE [LARGE SCALE GENOMIC DNA]</scope>
    <source>
        <strain evidence="11 12">KCTC 52047</strain>
    </source>
</reference>
<proteinExistence type="inferred from homology"/>
<accession>A0A6N6M728</accession>
<dbReference type="AlphaFoldDB" id="A0A6N6M728"/>
<dbReference type="Gene3D" id="3.60.110.10">
    <property type="entry name" value="Carbon-nitrogen hydrolase"/>
    <property type="match status" value="1"/>
</dbReference>
<evidence type="ECO:0000256" key="9">
    <source>
        <dbReference type="HAMAP-Rule" id="MF_01148"/>
    </source>
</evidence>
<comment type="subcellular location">
    <subcellularLocation>
        <location evidence="1 9">Cell membrane</location>
        <topology evidence="1 9">Multi-pass membrane protein</topology>
    </subcellularLocation>
</comment>
<dbReference type="UniPathway" id="UPA00666"/>
<feature type="transmembrane region" description="Helical" evidence="9">
    <location>
        <begin position="510"/>
        <end position="528"/>
    </location>
</feature>
<dbReference type="EC" id="2.3.1.269" evidence="9"/>
<evidence type="ECO:0000259" key="10">
    <source>
        <dbReference type="PROSITE" id="PS50263"/>
    </source>
</evidence>
<dbReference type="GO" id="GO:0042158">
    <property type="term" value="P:lipoprotein biosynthetic process"/>
    <property type="evidence" value="ECO:0007669"/>
    <property type="project" value="UniProtKB-UniRule"/>
</dbReference>
<dbReference type="HAMAP" id="MF_01148">
    <property type="entry name" value="Lnt"/>
    <property type="match status" value="1"/>
</dbReference>
<dbReference type="EMBL" id="WACR01000007">
    <property type="protein sequence ID" value="KAB1063764.1"/>
    <property type="molecule type" value="Genomic_DNA"/>
</dbReference>
<feature type="transmembrane region" description="Helical" evidence="9">
    <location>
        <begin position="85"/>
        <end position="104"/>
    </location>
</feature>
<dbReference type="NCBIfam" id="TIGR00546">
    <property type="entry name" value="lnt"/>
    <property type="match status" value="1"/>
</dbReference>
<gene>
    <name evidence="9 11" type="primary">lnt</name>
    <name evidence="11" type="ORF">F3059_09355</name>
</gene>
<feature type="transmembrane region" description="Helical" evidence="9">
    <location>
        <begin position="196"/>
        <end position="214"/>
    </location>
</feature>
<feature type="domain" description="CN hydrolase" evidence="10">
    <location>
        <begin position="224"/>
        <end position="497"/>
    </location>
</feature>
<evidence type="ECO:0000256" key="2">
    <source>
        <dbReference type="ARBA" id="ARBA00010065"/>
    </source>
</evidence>
<evidence type="ECO:0000256" key="1">
    <source>
        <dbReference type="ARBA" id="ARBA00004651"/>
    </source>
</evidence>
<keyword evidence="12" id="KW-1185">Reference proteome</keyword>
<comment type="similarity">
    <text evidence="2 9">Belongs to the CN hydrolase family. Apolipoprotein N-acyltransferase subfamily.</text>
</comment>
<name>A0A6N6M728_9FLAO</name>
<dbReference type="Proteomes" id="UP000435357">
    <property type="component" value="Unassembled WGS sequence"/>
</dbReference>
<evidence type="ECO:0000313" key="12">
    <source>
        <dbReference type="Proteomes" id="UP000435357"/>
    </source>
</evidence>
<comment type="pathway">
    <text evidence="9">Protein modification; lipoprotein biosynthesis (N-acyl transfer).</text>
</comment>
<organism evidence="11 12">
    <name type="scientific">Salibacter halophilus</name>
    <dbReference type="NCBI Taxonomy" id="1803916"/>
    <lineage>
        <taxon>Bacteria</taxon>
        <taxon>Pseudomonadati</taxon>
        <taxon>Bacteroidota</taxon>
        <taxon>Flavobacteriia</taxon>
        <taxon>Flavobacteriales</taxon>
        <taxon>Salibacteraceae</taxon>
        <taxon>Salibacter</taxon>
    </lineage>
</organism>
<dbReference type="CDD" id="cd07571">
    <property type="entry name" value="ALP_N-acyl_transferase"/>
    <property type="match status" value="1"/>
</dbReference>
<feature type="transmembrane region" description="Helical" evidence="9">
    <location>
        <begin position="60"/>
        <end position="79"/>
    </location>
</feature>